<dbReference type="Proteomes" id="UP000013776">
    <property type="component" value="Unassembled WGS sequence"/>
</dbReference>
<keyword evidence="1" id="KW-0344">Guanine-nucleotide releasing factor</keyword>
<gene>
    <name evidence="4" type="ORF">TAPDE_005422</name>
</gene>
<accession>R4XG65</accession>
<comment type="caution">
    <text evidence="4">The sequence shown here is derived from an EMBL/GenBank/DDBJ whole genome shotgun (WGS) entry which is preliminary data.</text>
</comment>
<name>R4XG65_TAPDE</name>
<dbReference type="SUPFAM" id="SSF48366">
    <property type="entry name" value="Ras GEF"/>
    <property type="match status" value="1"/>
</dbReference>
<feature type="non-terminal residue" evidence="4">
    <location>
        <position position="453"/>
    </location>
</feature>
<evidence type="ECO:0000259" key="3">
    <source>
        <dbReference type="PROSITE" id="PS50212"/>
    </source>
</evidence>
<dbReference type="STRING" id="1097556.R4XG65"/>
<dbReference type="PROSITE" id="PS50212">
    <property type="entry name" value="RASGEF_NTER"/>
    <property type="match status" value="1"/>
</dbReference>
<dbReference type="Gene3D" id="1.20.870.10">
    <property type="entry name" value="Son of sevenless (SoS) protein Chain: S domain 1"/>
    <property type="match status" value="1"/>
</dbReference>
<dbReference type="CDD" id="cd06224">
    <property type="entry name" value="REM"/>
    <property type="match status" value="1"/>
</dbReference>
<dbReference type="VEuPathDB" id="FungiDB:TAPDE_005422"/>
<dbReference type="GO" id="GO:0005085">
    <property type="term" value="F:guanyl-nucleotide exchange factor activity"/>
    <property type="evidence" value="ECO:0007669"/>
    <property type="project" value="UniProtKB-KW"/>
</dbReference>
<dbReference type="OrthoDB" id="546434at2759"/>
<organism evidence="4 5">
    <name type="scientific">Taphrina deformans (strain PYCC 5710 / ATCC 11124 / CBS 356.35 / IMI 108563 / JCM 9778 / NBRC 8474)</name>
    <name type="common">Peach leaf curl fungus</name>
    <name type="synonym">Lalaria deformans</name>
    <dbReference type="NCBI Taxonomy" id="1097556"/>
    <lineage>
        <taxon>Eukaryota</taxon>
        <taxon>Fungi</taxon>
        <taxon>Dikarya</taxon>
        <taxon>Ascomycota</taxon>
        <taxon>Taphrinomycotina</taxon>
        <taxon>Taphrinomycetes</taxon>
        <taxon>Taphrinales</taxon>
        <taxon>Taphrinaceae</taxon>
        <taxon>Taphrina</taxon>
    </lineage>
</organism>
<proteinExistence type="predicted"/>
<dbReference type="InterPro" id="IPR023578">
    <property type="entry name" value="Ras_GEF_dom_sf"/>
</dbReference>
<feature type="domain" description="N-terminal Ras-GEF" evidence="3">
    <location>
        <begin position="359"/>
        <end position="453"/>
    </location>
</feature>
<evidence type="ECO:0000256" key="2">
    <source>
        <dbReference type="SAM" id="MobiDB-lite"/>
    </source>
</evidence>
<dbReference type="AlphaFoldDB" id="R4XG65"/>
<dbReference type="eggNOG" id="KOG3417">
    <property type="taxonomic scope" value="Eukaryota"/>
</dbReference>
<keyword evidence="5" id="KW-1185">Reference proteome</keyword>
<dbReference type="InterPro" id="IPR000651">
    <property type="entry name" value="Ras-like_Gua-exchang_fac_N"/>
</dbReference>
<evidence type="ECO:0000313" key="5">
    <source>
        <dbReference type="Proteomes" id="UP000013776"/>
    </source>
</evidence>
<protein>
    <recommendedName>
        <fullName evidence="3">N-terminal Ras-GEF domain-containing protein</fullName>
    </recommendedName>
</protein>
<dbReference type="Pfam" id="PF00618">
    <property type="entry name" value="RasGEF_N"/>
    <property type="match status" value="1"/>
</dbReference>
<reference evidence="4 5" key="1">
    <citation type="journal article" date="2013" name="MBio">
        <title>Genome sequencing of the plant pathogen Taphrina deformans, the causal agent of peach leaf curl.</title>
        <authorList>
            <person name="Cisse O.H."/>
            <person name="Almeida J.M.G.C.F."/>
            <person name="Fonseca A."/>
            <person name="Kumar A.A."/>
            <person name="Salojaervi J."/>
            <person name="Overmyer K."/>
            <person name="Hauser P.M."/>
            <person name="Pagni M."/>
        </authorList>
    </citation>
    <scope>NUCLEOTIDE SEQUENCE [LARGE SCALE GENOMIC DNA]</scope>
    <source>
        <strain evidence="5">PYCC 5710 / ATCC 11124 / CBS 356.35 / IMI 108563 / JCM 9778 / NBRC 8474</strain>
    </source>
</reference>
<evidence type="ECO:0000256" key="1">
    <source>
        <dbReference type="PROSITE-ProRule" id="PRU00135"/>
    </source>
</evidence>
<dbReference type="EMBL" id="CAHR02000331">
    <property type="protein sequence ID" value="CCG84873.1"/>
    <property type="molecule type" value="Genomic_DNA"/>
</dbReference>
<evidence type="ECO:0000313" key="4">
    <source>
        <dbReference type="EMBL" id="CCG84873.1"/>
    </source>
</evidence>
<sequence length="453" mass="50277">MLTPPASPESPLVRQSDSVKRDRKVLLSELSGLVNLTRREAANLAVAGPDLDSRAGRILVRAGRFTHTIGPLSGLYLEEAAKLHSVEVTPTPPVSYDFSTPTIAEEDEEQESETQRRILSTEHEGADLGTTSALRQLEATHEDLLSQLAAFIGRLHLQSQTQTANHILLATRQCVNAARALLATLEAIYNCHSDLTLARLRDQLYTEITNLVTRAREVVETQNGVISDTRPLITAATGIVRGAGQCTSRARYLIETIGDITLQSNETGDEDVTANMSRDDTSSSLASLIEQRSSRDVQKQVEQLAIPYKKIHPAEPRQEQIPAVDKVDNVVDEIEQHLTLAPAESTRYAEEDDELSFNMDKQVTGGTLSALVARLTPPDCMAEPVFYSAFFLTFRSFADPVDIADLLISRFDWSLACRDNDATWDVTHGKPIRLRVYNVLKNWLEVHWRPDED</sequence>
<feature type="compositionally biased region" description="Basic and acidic residues" evidence="2">
    <location>
        <begin position="113"/>
        <end position="125"/>
    </location>
</feature>
<feature type="region of interest" description="Disordered" evidence="2">
    <location>
        <begin position="99"/>
        <end position="125"/>
    </location>
</feature>